<evidence type="ECO:0000313" key="1">
    <source>
        <dbReference type="EMBL" id="CAH8201188.1"/>
    </source>
</evidence>
<evidence type="ECO:0000313" key="2">
    <source>
        <dbReference type="Proteomes" id="UP001152658"/>
    </source>
</evidence>
<dbReference type="EMBL" id="CALYLK010000002">
    <property type="protein sequence ID" value="CAH8201188.1"/>
    <property type="molecule type" value="Genomic_DNA"/>
</dbReference>
<dbReference type="Gene3D" id="3.10.450.50">
    <property type="match status" value="1"/>
</dbReference>
<dbReference type="Proteomes" id="UP001152658">
    <property type="component" value="Unassembled WGS sequence"/>
</dbReference>
<protein>
    <submittedName>
        <fullName evidence="1">SecC motif-containing protein</fullName>
    </submittedName>
</protein>
<name>A0ABN8TL90_9VIBR</name>
<accession>A0ABN8TL90</accession>
<gene>
    <name evidence="1" type="ORF">VAE063_1010446</name>
</gene>
<comment type="caution">
    <text evidence="1">The sequence shown here is derived from an EMBL/GenBank/DDBJ whole genome shotgun (WGS) entry which is preliminary data.</text>
</comment>
<keyword evidence="2" id="KW-1185">Reference proteome</keyword>
<dbReference type="SUPFAM" id="SSF103642">
    <property type="entry name" value="Sec-C motif"/>
    <property type="match status" value="1"/>
</dbReference>
<dbReference type="InterPro" id="IPR004027">
    <property type="entry name" value="SEC_C_motif"/>
</dbReference>
<proteinExistence type="predicted"/>
<reference evidence="1" key="1">
    <citation type="submission" date="2022-06" db="EMBL/GenBank/DDBJ databases">
        <authorList>
            <person name="Goudenege D."/>
            <person name="Le Roux F."/>
        </authorList>
    </citation>
    <scope>NUCLEOTIDE SEQUENCE</scope>
    <source>
        <strain evidence="1">12-063</strain>
    </source>
</reference>
<sequence>MIFKHADLSFICAGGYNHAIANITSLEPLTMKPGRNDACPCGSGKKYKRCCMNRVSKLHAELFDDVEQMVAMNPNLSLDELNVVMQHKVQERNNCSHSDFCGLSSTQMANWLYAPFDELQWVTMSTPDDLSSSPVMRYLALILDEAMQNEGSFKATSKGNLPAKLVKLASGLLPQFAVSQFERDISISDFAGSNEDKFNALHYARILAEIAGIIYRRSGRYHVKKAAQKQYQVHGLQVFFKPMLEATITQYNWGYFDGFDHEVNLQTFWLFMLWRLQGHGNVGQLIDEMETAFPDLLREFPSGGYFSPKQNLSLLIESRFIDRFLQFWGFVIIDPRRYVNGEPVARKVQIQPLLTQTFQFTINT</sequence>
<organism evidence="1 2">
    <name type="scientific">Vibrio aestuarianus</name>
    <dbReference type="NCBI Taxonomy" id="28171"/>
    <lineage>
        <taxon>Bacteria</taxon>
        <taxon>Pseudomonadati</taxon>
        <taxon>Pseudomonadota</taxon>
        <taxon>Gammaproteobacteria</taxon>
        <taxon>Vibrionales</taxon>
        <taxon>Vibrionaceae</taxon>
        <taxon>Vibrio</taxon>
    </lineage>
</organism>
<dbReference type="Pfam" id="PF02810">
    <property type="entry name" value="SEC-C"/>
    <property type="match status" value="1"/>
</dbReference>